<protein>
    <recommendedName>
        <fullName evidence="4">non-specific serine/threonine protein kinase</fullName>
        <ecNumber evidence="4">2.7.11.1</ecNumber>
    </recommendedName>
</protein>
<evidence type="ECO:0000256" key="14">
    <source>
        <dbReference type="ARBA" id="ARBA00022989"/>
    </source>
</evidence>
<evidence type="ECO:0000256" key="5">
    <source>
        <dbReference type="ARBA" id="ARBA00022475"/>
    </source>
</evidence>
<evidence type="ECO:0000256" key="18">
    <source>
        <dbReference type="ARBA" id="ARBA00047899"/>
    </source>
</evidence>
<keyword evidence="23" id="KW-1185">Reference proteome</keyword>
<keyword evidence="17" id="KW-0325">Glycoprotein</keyword>
<evidence type="ECO:0000256" key="4">
    <source>
        <dbReference type="ARBA" id="ARBA00012513"/>
    </source>
</evidence>
<keyword evidence="15 21" id="KW-0472">Membrane</keyword>
<dbReference type="OrthoDB" id="4062651at2759"/>
<evidence type="ECO:0000259" key="22">
    <source>
        <dbReference type="PROSITE" id="PS50011"/>
    </source>
</evidence>
<evidence type="ECO:0000256" key="7">
    <source>
        <dbReference type="ARBA" id="ARBA00022679"/>
    </source>
</evidence>
<dbReference type="KEGG" id="rsz:108809674"/>
<evidence type="ECO:0000256" key="17">
    <source>
        <dbReference type="ARBA" id="ARBA00023180"/>
    </source>
</evidence>
<comment type="similarity">
    <text evidence="3">In the C-terminal section; belongs to the protein kinase superfamily. Ser/Thr protein kinase family.</text>
</comment>
<keyword evidence="13 20" id="KW-0067">ATP-binding</keyword>
<keyword evidence="11 20" id="KW-0547">Nucleotide-binding</keyword>
<evidence type="ECO:0000256" key="11">
    <source>
        <dbReference type="ARBA" id="ARBA00022741"/>
    </source>
</evidence>
<dbReference type="Proteomes" id="UP000504610">
    <property type="component" value="Chromosome 6"/>
</dbReference>
<sequence>MDSIWQPIKIWVLVDMVLNGHGSNGHGHSLSTNNKWTNGYGLMDVDSPSLQLYLSIIFFLNLIRFSCQQDLTFVYNGFNQGQADLHLDGLARIHSPGGLLQLTDATTQQKGHAFFNRPFDFGSASSESLSFSTHFVCALVPKPGADGGHGLAFVLSSSMDLTEADPTQYLGLFNISTNGSPSSQILAIELDTVQSAEFDDIDRNHVGIDENNLHSVVSAPASYYSDKEGANKSLTLLSGDPIQVWIDYEDALLNVTLAPLRNKKPSKPLLSRNINLTSVFPDGKPFVGFSAATGSLISYQYILGWSFGTSRASLRSLDVSRLPTVPRPKIPKKTSLLLITLLVILALLVTAALGGYCVYLRKKYAEVREPWEKPYGPLRYTYKSLYKATGGFRRDGRLGKGGFGEVYKGTMPTGEDIAVKRLSHDAEQGMKQFVAEVVTMGSLQHKNLVPLLGYCRRKGELLLVSKYMEGGSVDQYVFQDDRPPLSWSQRLAVLRDIASVLCYLHTGASQVVLHRDIKASNVMLDGNLQGFLGDFGMARFDDRGANLSATAAVGTIGYMALELTSSGTSTRTDVYAFGAFMLEVTCGRRPFDPEMPVEKRHLVKWVVECWRKGSLVDAIDKRLGGKIIPGEVEMVLKLGLLCTSIVPDARPSMEQVVQYINRHQMLPSLSPDTPGIGVSTPVLMGLPSLAITSTSGISSASPPSFSSSPSNNSMFISHTIMYGDGR</sequence>
<dbReference type="EC" id="2.7.11.1" evidence="4"/>
<dbReference type="Pfam" id="PF07714">
    <property type="entry name" value="PK_Tyr_Ser-Thr"/>
    <property type="match status" value="1"/>
</dbReference>
<keyword evidence="16 24" id="KW-0675">Receptor</keyword>
<evidence type="ECO:0000256" key="3">
    <source>
        <dbReference type="ARBA" id="ARBA00010217"/>
    </source>
</evidence>
<name>A0A6J0JRD9_RAPSA</name>
<dbReference type="CDD" id="cd06899">
    <property type="entry name" value="lectin_legume_LecRK_Arcelin_ConA"/>
    <property type="match status" value="1"/>
</dbReference>
<dbReference type="InterPro" id="IPR001220">
    <property type="entry name" value="Legume_lectin_dom"/>
</dbReference>
<dbReference type="PROSITE" id="PS00107">
    <property type="entry name" value="PROTEIN_KINASE_ATP"/>
    <property type="match status" value="1"/>
</dbReference>
<feature type="transmembrane region" description="Helical" evidence="21">
    <location>
        <begin position="336"/>
        <end position="359"/>
    </location>
</feature>
<dbReference type="SUPFAM" id="SSF49899">
    <property type="entry name" value="Concanavalin A-like lectins/glucanases"/>
    <property type="match status" value="1"/>
</dbReference>
<evidence type="ECO:0000256" key="2">
    <source>
        <dbReference type="ARBA" id="ARBA00008536"/>
    </source>
</evidence>
<organism evidence="23 24">
    <name type="scientific">Raphanus sativus</name>
    <name type="common">Radish</name>
    <name type="synonym">Raphanus raphanistrum var. sativus</name>
    <dbReference type="NCBI Taxonomy" id="3726"/>
    <lineage>
        <taxon>Eukaryota</taxon>
        <taxon>Viridiplantae</taxon>
        <taxon>Streptophyta</taxon>
        <taxon>Embryophyta</taxon>
        <taxon>Tracheophyta</taxon>
        <taxon>Spermatophyta</taxon>
        <taxon>Magnoliopsida</taxon>
        <taxon>eudicotyledons</taxon>
        <taxon>Gunneridae</taxon>
        <taxon>Pentapetalae</taxon>
        <taxon>rosids</taxon>
        <taxon>malvids</taxon>
        <taxon>Brassicales</taxon>
        <taxon>Brassicaceae</taxon>
        <taxon>Brassiceae</taxon>
        <taxon>Raphanus</taxon>
    </lineage>
</organism>
<dbReference type="GO" id="GO:0005886">
    <property type="term" value="C:plasma membrane"/>
    <property type="evidence" value="ECO:0007669"/>
    <property type="project" value="UniProtKB-SubCell"/>
</dbReference>
<dbReference type="FunFam" id="3.30.200.20:FF:000451">
    <property type="entry name" value="L-type lectin-domain containing receptor kinase I.9"/>
    <property type="match status" value="1"/>
</dbReference>
<evidence type="ECO:0000256" key="16">
    <source>
        <dbReference type="ARBA" id="ARBA00023170"/>
    </source>
</evidence>
<dbReference type="FunFam" id="2.60.120.200:FF:000096">
    <property type="entry name" value="L-type lectin-domain containing receptor kinase V.9"/>
    <property type="match status" value="1"/>
</dbReference>
<dbReference type="GO" id="GO:0004674">
    <property type="term" value="F:protein serine/threonine kinase activity"/>
    <property type="evidence" value="ECO:0007669"/>
    <property type="project" value="UniProtKB-KW"/>
</dbReference>
<reference evidence="24" key="2">
    <citation type="submission" date="2025-08" db="UniProtKB">
        <authorList>
            <consortium name="RefSeq"/>
        </authorList>
    </citation>
    <scope>IDENTIFICATION</scope>
    <source>
        <tissue evidence="24">Leaf</tissue>
    </source>
</reference>
<evidence type="ECO:0000256" key="9">
    <source>
        <dbReference type="ARBA" id="ARBA00022729"/>
    </source>
</evidence>
<accession>A0A6J0JRD9</accession>
<dbReference type="FunFam" id="1.10.510.10:FF:000108">
    <property type="entry name" value="L-type lectin-domain containing receptor kinase S.4"/>
    <property type="match status" value="1"/>
</dbReference>
<dbReference type="PROSITE" id="PS50011">
    <property type="entry name" value="PROTEIN_KINASE_DOM"/>
    <property type="match status" value="1"/>
</dbReference>
<evidence type="ECO:0000256" key="13">
    <source>
        <dbReference type="ARBA" id="ARBA00022840"/>
    </source>
</evidence>
<dbReference type="Gene3D" id="2.60.120.200">
    <property type="match status" value="1"/>
</dbReference>
<dbReference type="SMART" id="SM00220">
    <property type="entry name" value="S_TKc"/>
    <property type="match status" value="1"/>
</dbReference>
<dbReference type="Pfam" id="PF00139">
    <property type="entry name" value="Lectin_legB"/>
    <property type="match status" value="1"/>
</dbReference>
<keyword evidence="7" id="KW-0808">Transferase</keyword>
<dbReference type="GO" id="GO:0006952">
    <property type="term" value="P:defense response"/>
    <property type="evidence" value="ECO:0007669"/>
    <property type="project" value="UniProtKB-ARBA"/>
</dbReference>
<dbReference type="InterPro" id="IPR013320">
    <property type="entry name" value="ConA-like_dom_sf"/>
</dbReference>
<dbReference type="InterPro" id="IPR008271">
    <property type="entry name" value="Ser/Thr_kinase_AS"/>
</dbReference>
<dbReference type="GO" id="GO:0051707">
    <property type="term" value="P:response to other organism"/>
    <property type="evidence" value="ECO:0007669"/>
    <property type="project" value="UniProtKB-ARBA"/>
</dbReference>
<feature type="domain" description="Protein kinase" evidence="22">
    <location>
        <begin position="392"/>
        <end position="666"/>
    </location>
</feature>
<dbReference type="Gene3D" id="1.10.510.10">
    <property type="entry name" value="Transferase(Phosphotransferase) domain 1"/>
    <property type="match status" value="1"/>
</dbReference>
<evidence type="ECO:0000256" key="20">
    <source>
        <dbReference type="PROSITE-ProRule" id="PRU10141"/>
    </source>
</evidence>
<gene>
    <name evidence="24" type="primary">LOC108809674</name>
</gene>
<dbReference type="GeneID" id="108809674"/>
<evidence type="ECO:0000313" key="24">
    <source>
        <dbReference type="RefSeq" id="XP_018437334.2"/>
    </source>
</evidence>
<dbReference type="SUPFAM" id="SSF56112">
    <property type="entry name" value="Protein kinase-like (PK-like)"/>
    <property type="match status" value="1"/>
</dbReference>
<dbReference type="Gene3D" id="3.30.200.20">
    <property type="entry name" value="Phosphorylase Kinase, domain 1"/>
    <property type="match status" value="1"/>
</dbReference>
<evidence type="ECO:0000256" key="8">
    <source>
        <dbReference type="ARBA" id="ARBA00022692"/>
    </source>
</evidence>
<dbReference type="InterPro" id="IPR000719">
    <property type="entry name" value="Prot_kinase_dom"/>
</dbReference>
<keyword evidence="6" id="KW-0723">Serine/threonine-protein kinase</keyword>
<dbReference type="InterPro" id="IPR001245">
    <property type="entry name" value="Ser-Thr/Tyr_kinase_cat_dom"/>
</dbReference>
<keyword evidence="14 21" id="KW-1133">Transmembrane helix</keyword>
<keyword evidence="8 21" id="KW-0812">Transmembrane</keyword>
<dbReference type="RefSeq" id="XP_018437334.2">
    <property type="nucleotide sequence ID" value="XM_018581832.2"/>
</dbReference>
<feature type="binding site" evidence="20">
    <location>
        <position position="420"/>
    </location>
    <ligand>
        <name>ATP</name>
        <dbReference type="ChEBI" id="CHEBI:30616"/>
    </ligand>
</feature>
<proteinExistence type="inferred from homology"/>
<evidence type="ECO:0000256" key="12">
    <source>
        <dbReference type="ARBA" id="ARBA00022777"/>
    </source>
</evidence>
<keyword evidence="10" id="KW-0430">Lectin</keyword>
<comment type="subcellular location">
    <subcellularLocation>
        <location evidence="1">Cell membrane</location>
        <topology evidence="1">Single-pass type I membrane protein</topology>
    </subcellularLocation>
</comment>
<dbReference type="PROSITE" id="PS00108">
    <property type="entry name" value="PROTEIN_KINASE_ST"/>
    <property type="match status" value="1"/>
</dbReference>
<keyword evidence="9" id="KW-0732">Signal</keyword>
<evidence type="ECO:0000256" key="19">
    <source>
        <dbReference type="ARBA" id="ARBA00048679"/>
    </source>
</evidence>
<keyword evidence="5" id="KW-1003">Cell membrane</keyword>
<dbReference type="AlphaFoldDB" id="A0A6J0JRD9"/>
<comment type="catalytic activity">
    <reaction evidence="19">
        <text>L-seryl-[protein] + ATP = O-phospho-L-seryl-[protein] + ADP + H(+)</text>
        <dbReference type="Rhea" id="RHEA:17989"/>
        <dbReference type="Rhea" id="RHEA-COMP:9863"/>
        <dbReference type="Rhea" id="RHEA-COMP:11604"/>
        <dbReference type="ChEBI" id="CHEBI:15378"/>
        <dbReference type="ChEBI" id="CHEBI:29999"/>
        <dbReference type="ChEBI" id="CHEBI:30616"/>
        <dbReference type="ChEBI" id="CHEBI:83421"/>
        <dbReference type="ChEBI" id="CHEBI:456216"/>
        <dbReference type="EC" id="2.7.11.1"/>
    </reaction>
</comment>
<evidence type="ECO:0000256" key="21">
    <source>
        <dbReference type="SAM" id="Phobius"/>
    </source>
</evidence>
<dbReference type="GO" id="GO:0030246">
    <property type="term" value="F:carbohydrate binding"/>
    <property type="evidence" value="ECO:0007669"/>
    <property type="project" value="UniProtKB-KW"/>
</dbReference>
<comment type="similarity">
    <text evidence="2">In the N-terminal section; belongs to the leguminous lectin family.</text>
</comment>
<dbReference type="GO" id="GO:0005524">
    <property type="term" value="F:ATP binding"/>
    <property type="evidence" value="ECO:0007669"/>
    <property type="project" value="UniProtKB-UniRule"/>
</dbReference>
<evidence type="ECO:0000256" key="6">
    <source>
        <dbReference type="ARBA" id="ARBA00022527"/>
    </source>
</evidence>
<dbReference type="PANTHER" id="PTHR27007">
    <property type="match status" value="1"/>
</dbReference>
<evidence type="ECO:0000256" key="10">
    <source>
        <dbReference type="ARBA" id="ARBA00022734"/>
    </source>
</evidence>
<comment type="catalytic activity">
    <reaction evidence="18">
        <text>L-threonyl-[protein] + ATP = O-phospho-L-threonyl-[protein] + ADP + H(+)</text>
        <dbReference type="Rhea" id="RHEA:46608"/>
        <dbReference type="Rhea" id="RHEA-COMP:11060"/>
        <dbReference type="Rhea" id="RHEA-COMP:11605"/>
        <dbReference type="ChEBI" id="CHEBI:15378"/>
        <dbReference type="ChEBI" id="CHEBI:30013"/>
        <dbReference type="ChEBI" id="CHEBI:30616"/>
        <dbReference type="ChEBI" id="CHEBI:61977"/>
        <dbReference type="ChEBI" id="CHEBI:456216"/>
        <dbReference type="EC" id="2.7.11.1"/>
    </reaction>
</comment>
<evidence type="ECO:0000313" key="23">
    <source>
        <dbReference type="Proteomes" id="UP000504610"/>
    </source>
</evidence>
<dbReference type="InterPro" id="IPR017441">
    <property type="entry name" value="Protein_kinase_ATP_BS"/>
</dbReference>
<evidence type="ECO:0000256" key="1">
    <source>
        <dbReference type="ARBA" id="ARBA00004251"/>
    </source>
</evidence>
<dbReference type="InterPro" id="IPR050528">
    <property type="entry name" value="L-type_Lectin-RKs"/>
</dbReference>
<keyword evidence="12 24" id="KW-0418">Kinase</keyword>
<reference evidence="23" key="1">
    <citation type="journal article" date="2019" name="Database">
        <title>The radish genome database (RadishGD): an integrated information resource for radish genomics.</title>
        <authorList>
            <person name="Yu H.J."/>
            <person name="Baek S."/>
            <person name="Lee Y.J."/>
            <person name="Cho A."/>
            <person name="Mun J.H."/>
        </authorList>
    </citation>
    <scope>NUCLEOTIDE SEQUENCE [LARGE SCALE GENOMIC DNA]</scope>
    <source>
        <strain evidence="23">cv. WK10039</strain>
    </source>
</reference>
<evidence type="ECO:0000256" key="15">
    <source>
        <dbReference type="ARBA" id="ARBA00023136"/>
    </source>
</evidence>
<dbReference type="InterPro" id="IPR011009">
    <property type="entry name" value="Kinase-like_dom_sf"/>
</dbReference>